<dbReference type="InterPro" id="IPR036770">
    <property type="entry name" value="Ankyrin_rpt-contain_sf"/>
</dbReference>
<dbReference type="InterPro" id="IPR011009">
    <property type="entry name" value="Kinase-like_dom_sf"/>
</dbReference>
<dbReference type="STRING" id="5539.A0A3E2GZJ9"/>
<dbReference type="OrthoDB" id="1278353at2759"/>
<keyword evidence="4" id="KW-0418">Kinase</keyword>
<dbReference type="Pfam" id="PF00069">
    <property type="entry name" value="Pkinase"/>
    <property type="match status" value="1"/>
</dbReference>
<evidence type="ECO:0000256" key="5">
    <source>
        <dbReference type="ARBA" id="ARBA00022840"/>
    </source>
</evidence>
<dbReference type="SMART" id="SM00220">
    <property type="entry name" value="S_TKc"/>
    <property type="match status" value="1"/>
</dbReference>
<dbReference type="PROSITE" id="PS50088">
    <property type="entry name" value="ANK_REPEAT"/>
    <property type="match status" value="3"/>
</dbReference>
<feature type="domain" description="Protein kinase" evidence="7">
    <location>
        <begin position="1"/>
        <end position="213"/>
    </location>
</feature>
<feature type="non-terminal residue" evidence="9">
    <location>
        <position position="1"/>
    </location>
</feature>
<evidence type="ECO:0000313" key="9">
    <source>
        <dbReference type="EMBL" id="RFU26521.1"/>
    </source>
</evidence>
<dbReference type="Gene3D" id="3.30.200.20">
    <property type="entry name" value="Phosphorylase Kinase, domain 1"/>
    <property type="match status" value="1"/>
</dbReference>
<feature type="repeat" description="ANK" evidence="6">
    <location>
        <begin position="363"/>
        <end position="395"/>
    </location>
</feature>
<sequence>MMQALLLPVHNGPFIVPLKFIAQTRSQFCLFWPFVCGGHLFYHLQRSQRFHADRARLYAAEILVALEWLDEVDPSYHELKPKNILLDSVGHVVVCDLGLLHLEMKNIETTSDSAAVDYLAPELLAGNASAPTDTTASKWWTLGAFLFEMLTGLPPFYDEDVEQRRRNILSEPLVVSELLPASTQDLLNKLLTRKPDDRLGFNGAPEIKAHRYFDGLDWDKVARREYEPAFKPHELAMRFEQEGKRETAESVEERFSGFSWGMPTPVQRDPAVPAAVESHPVADEKTEDWELVWQREDQSFYFYNRSTKTKRPIAAAGSYLPKRPDKTQSQEALEAVLKNKYIHLVPTLLEEYIVNLNFQLGFSQKTPLDYVTRLQDVDMVRMFLANGADANLEHGYTLGGRPLLSAVQKGNQELVQMLVQRTDRIPCIRALGHAVSKQDTPIVNILLANGVMCDFEEADRPPSAGNYSEFDLEMNATVGDRSEPEEYMPPLVRAINLGDADLVRLLLAHGANVNAGYHDLGILLPGGFPSWFDHIYMECGRPVQLAMELGHEDLVRLLLENGADIGLAQPVWRHHDCKMIPREVHHQITARLRSIAASVAQGMMSQTALS</sequence>
<feature type="non-terminal residue" evidence="9">
    <location>
        <position position="610"/>
    </location>
</feature>
<gene>
    <name evidence="9" type="ORF">B7463_g9814</name>
</gene>
<name>A0A3E2GZJ9_SCYLI</name>
<protein>
    <recommendedName>
        <fullName evidence="11">Protein kinase domain-containing protein</fullName>
    </recommendedName>
</protein>
<dbReference type="PROSITE" id="PS50011">
    <property type="entry name" value="PROTEIN_KINASE_DOM"/>
    <property type="match status" value="1"/>
</dbReference>
<comment type="caution">
    <text evidence="9">The sequence shown here is derived from an EMBL/GenBank/DDBJ whole genome shotgun (WGS) entry which is preliminary data.</text>
</comment>
<evidence type="ECO:0000256" key="6">
    <source>
        <dbReference type="PROSITE-ProRule" id="PRU00023"/>
    </source>
</evidence>
<dbReference type="Pfam" id="PF12796">
    <property type="entry name" value="Ank_2"/>
    <property type="match status" value="2"/>
</dbReference>
<evidence type="ECO:0000256" key="1">
    <source>
        <dbReference type="ARBA" id="ARBA00022527"/>
    </source>
</evidence>
<evidence type="ECO:0000259" key="8">
    <source>
        <dbReference type="PROSITE" id="PS51285"/>
    </source>
</evidence>
<feature type="domain" description="AGC-kinase C-terminal" evidence="8">
    <location>
        <begin position="214"/>
        <end position="270"/>
    </location>
</feature>
<keyword evidence="10" id="KW-1185">Reference proteome</keyword>
<proteinExistence type="predicted"/>
<dbReference type="SMART" id="SM00248">
    <property type="entry name" value="ANK"/>
    <property type="match status" value="4"/>
</dbReference>
<dbReference type="InterPro" id="IPR000961">
    <property type="entry name" value="AGC-kinase_C"/>
</dbReference>
<dbReference type="EMBL" id="NCSJ02000257">
    <property type="protein sequence ID" value="RFU26521.1"/>
    <property type="molecule type" value="Genomic_DNA"/>
</dbReference>
<evidence type="ECO:0000256" key="4">
    <source>
        <dbReference type="ARBA" id="ARBA00022777"/>
    </source>
</evidence>
<keyword evidence="1" id="KW-0723">Serine/threonine-protein kinase</keyword>
<dbReference type="OMA" id="EYENQCI"/>
<dbReference type="PANTHER" id="PTHR24351">
    <property type="entry name" value="RIBOSOMAL PROTEIN S6 KINASE"/>
    <property type="match status" value="1"/>
</dbReference>
<evidence type="ECO:0000256" key="3">
    <source>
        <dbReference type="ARBA" id="ARBA00022741"/>
    </source>
</evidence>
<dbReference type="PROSITE" id="PS50297">
    <property type="entry name" value="ANK_REP_REGION"/>
    <property type="match status" value="2"/>
</dbReference>
<dbReference type="Gene3D" id="1.10.510.10">
    <property type="entry name" value="Transferase(Phosphotransferase) domain 1"/>
    <property type="match status" value="1"/>
</dbReference>
<dbReference type="SUPFAM" id="SSF48403">
    <property type="entry name" value="Ankyrin repeat"/>
    <property type="match status" value="1"/>
</dbReference>
<keyword evidence="3" id="KW-0547">Nucleotide-binding</keyword>
<dbReference type="PROSITE" id="PS51285">
    <property type="entry name" value="AGC_KINASE_CTER"/>
    <property type="match status" value="1"/>
</dbReference>
<feature type="repeat" description="ANK" evidence="6">
    <location>
        <begin position="486"/>
        <end position="518"/>
    </location>
</feature>
<dbReference type="GO" id="GO:0004674">
    <property type="term" value="F:protein serine/threonine kinase activity"/>
    <property type="evidence" value="ECO:0007669"/>
    <property type="project" value="UniProtKB-KW"/>
</dbReference>
<evidence type="ECO:0000259" key="7">
    <source>
        <dbReference type="PROSITE" id="PS50011"/>
    </source>
</evidence>
<dbReference type="Proteomes" id="UP000258309">
    <property type="component" value="Unassembled WGS sequence"/>
</dbReference>
<feature type="repeat" description="ANK" evidence="6">
    <location>
        <begin position="538"/>
        <end position="570"/>
    </location>
</feature>
<dbReference type="AlphaFoldDB" id="A0A3E2GZJ9"/>
<keyword evidence="6" id="KW-0040">ANK repeat</keyword>
<dbReference type="GO" id="GO:0005524">
    <property type="term" value="F:ATP binding"/>
    <property type="evidence" value="ECO:0007669"/>
    <property type="project" value="UniProtKB-KW"/>
</dbReference>
<dbReference type="Gene3D" id="1.25.40.20">
    <property type="entry name" value="Ankyrin repeat-containing domain"/>
    <property type="match status" value="2"/>
</dbReference>
<dbReference type="InterPro" id="IPR000719">
    <property type="entry name" value="Prot_kinase_dom"/>
</dbReference>
<evidence type="ECO:0008006" key="11">
    <source>
        <dbReference type="Google" id="ProtNLM"/>
    </source>
</evidence>
<accession>A0A3E2GZJ9</accession>
<dbReference type="InterPro" id="IPR002110">
    <property type="entry name" value="Ankyrin_rpt"/>
</dbReference>
<reference evidence="9 10" key="1">
    <citation type="submission" date="2018-05" db="EMBL/GenBank/DDBJ databases">
        <title>Draft genome sequence of Scytalidium lignicola DSM 105466, a ubiquitous saprotrophic fungus.</title>
        <authorList>
            <person name="Buettner E."/>
            <person name="Gebauer A.M."/>
            <person name="Hofrichter M."/>
            <person name="Liers C."/>
            <person name="Kellner H."/>
        </authorList>
    </citation>
    <scope>NUCLEOTIDE SEQUENCE [LARGE SCALE GENOMIC DNA]</scope>
    <source>
        <strain evidence="9 10">DSM 105466</strain>
    </source>
</reference>
<evidence type="ECO:0000313" key="10">
    <source>
        <dbReference type="Proteomes" id="UP000258309"/>
    </source>
</evidence>
<keyword evidence="2" id="KW-0808">Transferase</keyword>
<evidence type="ECO:0000256" key="2">
    <source>
        <dbReference type="ARBA" id="ARBA00022679"/>
    </source>
</evidence>
<dbReference type="SUPFAM" id="SSF56112">
    <property type="entry name" value="Protein kinase-like (PK-like)"/>
    <property type="match status" value="1"/>
</dbReference>
<organism evidence="9 10">
    <name type="scientific">Scytalidium lignicola</name>
    <name type="common">Hyphomycete</name>
    <dbReference type="NCBI Taxonomy" id="5539"/>
    <lineage>
        <taxon>Eukaryota</taxon>
        <taxon>Fungi</taxon>
        <taxon>Dikarya</taxon>
        <taxon>Ascomycota</taxon>
        <taxon>Pezizomycotina</taxon>
        <taxon>Leotiomycetes</taxon>
        <taxon>Leotiomycetes incertae sedis</taxon>
        <taxon>Scytalidium</taxon>
    </lineage>
</organism>
<keyword evidence="5" id="KW-0067">ATP-binding</keyword>